<feature type="compositionally biased region" description="Basic and acidic residues" evidence="1">
    <location>
        <begin position="88"/>
        <end position="114"/>
    </location>
</feature>
<dbReference type="AlphaFoldDB" id="A0AA47M634"/>
<name>A0AA47M634_MERPO</name>
<comment type="caution">
    <text evidence="2">The sequence shown here is derived from an EMBL/GenBank/DDBJ whole genome shotgun (WGS) entry which is preliminary data.</text>
</comment>
<gene>
    <name evidence="2" type="ORF">N1851_030168</name>
</gene>
<proteinExistence type="predicted"/>
<evidence type="ECO:0000256" key="1">
    <source>
        <dbReference type="SAM" id="MobiDB-lite"/>
    </source>
</evidence>
<sequence length="126" mass="14626">MFGRQPRVPIDLVLGIHPDMGNHKTPSMYVKGLCQRLQESYSLAAKSFQKMGEKNKARFDKKLNRKQERDSIAHCRDQLLPCGFQPSKEVEEHSSHTDTPRKMRLRDKTTKDTQGDADYQEDELYS</sequence>
<feature type="region of interest" description="Disordered" evidence="1">
    <location>
        <begin position="84"/>
        <end position="126"/>
    </location>
</feature>
<evidence type="ECO:0000313" key="3">
    <source>
        <dbReference type="Proteomes" id="UP001174136"/>
    </source>
</evidence>
<organism evidence="2 3">
    <name type="scientific">Merluccius polli</name>
    <name type="common">Benguela hake</name>
    <name type="synonym">Merluccius cadenati</name>
    <dbReference type="NCBI Taxonomy" id="89951"/>
    <lineage>
        <taxon>Eukaryota</taxon>
        <taxon>Metazoa</taxon>
        <taxon>Chordata</taxon>
        <taxon>Craniata</taxon>
        <taxon>Vertebrata</taxon>
        <taxon>Euteleostomi</taxon>
        <taxon>Actinopterygii</taxon>
        <taxon>Neopterygii</taxon>
        <taxon>Teleostei</taxon>
        <taxon>Neoteleostei</taxon>
        <taxon>Acanthomorphata</taxon>
        <taxon>Zeiogadaria</taxon>
        <taxon>Gadariae</taxon>
        <taxon>Gadiformes</taxon>
        <taxon>Gadoidei</taxon>
        <taxon>Merlucciidae</taxon>
        <taxon>Merluccius</taxon>
    </lineage>
</organism>
<reference evidence="2" key="1">
    <citation type="journal article" date="2023" name="Front. Mar. Sci.">
        <title>A new Merluccius polli reference genome to investigate the effects of global change in West African waters.</title>
        <authorList>
            <person name="Mateo J.L."/>
            <person name="Blanco-Fernandez C."/>
            <person name="Garcia-Vazquez E."/>
            <person name="Machado-Schiaffino G."/>
        </authorList>
    </citation>
    <scope>NUCLEOTIDE SEQUENCE</scope>
    <source>
        <strain evidence="2">C29</strain>
        <tissue evidence="2">Fin</tissue>
    </source>
</reference>
<dbReference type="EMBL" id="JAOPHQ010005718">
    <property type="protein sequence ID" value="KAK0134258.1"/>
    <property type="molecule type" value="Genomic_DNA"/>
</dbReference>
<accession>A0AA47M634</accession>
<dbReference type="Proteomes" id="UP001174136">
    <property type="component" value="Unassembled WGS sequence"/>
</dbReference>
<protein>
    <submittedName>
        <fullName evidence="2">Uncharacterized protein</fullName>
    </submittedName>
</protein>
<keyword evidence="3" id="KW-1185">Reference proteome</keyword>
<evidence type="ECO:0000313" key="2">
    <source>
        <dbReference type="EMBL" id="KAK0134258.1"/>
    </source>
</evidence>